<keyword evidence="7" id="KW-0479">Metal-binding</keyword>
<dbReference type="STRING" id="1798543.A2898_04805"/>
<feature type="binding site" evidence="7">
    <location>
        <position position="17"/>
    </location>
    <ligand>
        <name>Zn(2+)</name>
        <dbReference type="ChEBI" id="CHEBI:29105"/>
    </ligand>
</feature>
<dbReference type="InterPro" id="IPR002150">
    <property type="entry name" value="Ribosomal_bL31"/>
</dbReference>
<comment type="cofactor">
    <cofactor evidence="7">
        <name>Zn(2+)</name>
        <dbReference type="ChEBI" id="CHEBI:29105"/>
    </cofactor>
    <text evidence="7">Binds 1 zinc ion per subunit.</text>
</comment>
<dbReference type="GO" id="GO:0019843">
    <property type="term" value="F:rRNA binding"/>
    <property type="evidence" value="ECO:0007669"/>
    <property type="project" value="UniProtKB-KW"/>
</dbReference>
<keyword evidence="7" id="KW-0862">Zinc</keyword>
<evidence type="ECO:0000256" key="1">
    <source>
        <dbReference type="ARBA" id="ARBA00009296"/>
    </source>
</evidence>
<keyword evidence="3 7" id="KW-0694">RNA-binding</keyword>
<dbReference type="EMBL" id="MHKE01000017">
    <property type="protein sequence ID" value="OGY82945.1"/>
    <property type="molecule type" value="Genomic_DNA"/>
</dbReference>
<proteinExistence type="inferred from homology"/>
<comment type="similarity">
    <text evidence="1 7">Belongs to the bacterial ribosomal protein bL31 family. Type A subfamily.</text>
</comment>
<dbReference type="PRINTS" id="PR01249">
    <property type="entry name" value="RIBOSOMALL31"/>
</dbReference>
<gene>
    <name evidence="7" type="primary">rpmE</name>
    <name evidence="8" type="ORF">A2898_04805</name>
</gene>
<feature type="binding site" evidence="7">
    <location>
        <position position="40"/>
    </location>
    <ligand>
        <name>Zn(2+)</name>
        <dbReference type="ChEBI" id="CHEBI:29105"/>
    </ligand>
</feature>
<dbReference type="InterPro" id="IPR034704">
    <property type="entry name" value="Ribosomal_bL28/bL31-like_sf"/>
</dbReference>
<evidence type="ECO:0000256" key="5">
    <source>
        <dbReference type="ARBA" id="ARBA00023274"/>
    </source>
</evidence>
<name>A0A1G2B1U4_9BACT</name>
<dbReference type="GO" id="GO:1990904">
    <property type="term" value="C:ribonucleoprotein complex"/>
    <property type="evidence" value="ECO:0007669"/>
    <property type="project" value="UniProtKB-KW"/>
</dbReference>
<reference evidence="8 9" key="1">
    <citation type="journal article" date="2016" name="Nat. Commun.">
        <title>Thousands of microbial genomes shed light on interconnected biogeochemical processes in an aquifer system.</title>
        <authorList>
            <person name="Anantharaman K."/>
            <person name="Brown C.T."/>
            <person name="Hug L.A."/>
            <person name="Sharon I."/>
            <person name="Castelle C.J."/>
            <person name="Probst A.J."/>
            <person name="Thomas B.C."/>
            <person name="Singh A."/>
            <person name="Wilkins M.J."/>
            <person name="Karaoz U."/>
            <person name="Brodie E.L."/>
            <person name="Williams K.H."/>
            <person name="Hubbard S.S."/>
            <person name="Banfield J.F."/>
        </authorList>
    </citation>
    <scope>NUCLEOTIDE SEQUENCE [LARGE SCALE GENOMIC DNA]</scope>
</reference>
<comment type="subunit">
    <text evidence="7">Part of the 50S ribosomal subunit.</text>
</comment>
<evidence type="ECO:0000313" key="8">
    <source>
        <dbReference type="EMBL" id="OGY82945.1"/>
    </source>
</evidence>
<dbReference type="Proteomes" id="UP000179164">
    <property type="component" value="Unassembled WGS sequence"/>
</dbReference>
<sequence>MNTSIHPTYFPEAKIVCACGNTFTAGSTKNEIRVEVCSNCHPFYTGKQRFVDTQRRLDRFRKIMEKKTALQGKRRSKKTAEA</sequence>
<keyword evidence="5 7" id="KW-0687">Ribonucleoprotein</keyword>
<accession>A0A1G2B1U4</accession>
<dbReference type="PANTHER" id="PTHR33280">
    <property type="entry name" value="50S RIBOSOMAL PROTEIN L31, CHLOROPLASTIC"/>
    <property type="match status" value="1"/>
</dbReference>
<dbReference type="HAMAP" id="MF_00501">
    <property type="entry name" value="Ribosomal_bL31_1"/>
    <property type="match status" value="1"/>
</dbReference>
<dbReference type="InterPro" id="IPR027491">
    <property type="entry name" value="Ribosomal_bL31_A"/>
</dbReference>
<evidence type="ECO:0000256" key="3">
    <source>
        <dbReference type="ARBA" id="ARBA00022884"/>
    </source>
</evidence>
<dbReference type="AlphaFoldDB" id="A0A1G2B1U4"/>
<dbReference type="GO" id="GO:0006412">
    <property type="term" value="P:translation"/>
    <property type="evidence" value="ECO:0007669"/>
    <property type="project" value="UniProtKB-UniRule"/>
</dbReference>
<dbReference type="GO" id="GO:0046872">
    <property type="term" value="F:metal ion binding"/>
    <property type="evidence" value="ECO:0007669"/>
    <property type="project" value="UniProtKB-KW"/>
</dbReference>
<comment type="caution">
    <text evidence="8">The sequence shown here is derived from an EMBL/GenBank/DDBJ whole genome shotgun (WGS) entry which is preliminary data.</text>
</comment>
<dbReference type="SUPFAM" id="SSF143800">
    <property type="entry name" value="L28p-like"/>
    <property type="match status" value="1"/>
</dbReference>
<dbReference type="GO" id="GO:0005840">
    <property type="term" value="C:ribosome"/>
    <property type="evidence" value="ECO:0007669"/>
    <property type="project" value="UniProtKB-KW"/>
</dbReference>
<evidence type="ECO:0000256" key="6">
    <source>
        <dbReference type="ARBA" id="ARBA00035687"/>
    </source>
</evidence>
<keyword evidence="4 7" id="KW-0689">Ribosomal protein</keyword>
<dbReference type="PANTHER" id="PTHR33280:SF1">
    <property type="entry name" value="LARGE RIBOSOMAL SUBUNIT PROTEIN BL31C"/>
    <property type="match status" value="1"/>
</dbReference>
<dbReference type="NCBIfam" id="NF000612">
    <property type="entry name" value="PRK00019.1"/>
    <property type="match status" value="1"/>
</dbReference>
<evidence type="ECO:0000256" key="2">
    <source>
        <dbReference type="ARBA" id="ARBA00022730"/>
    </source>
</evidence>
<evidence type="ECO:0000313" key="9">
    <source>
        <dbReference type="Proteomes" id="UP000179164"/>
    </source>
</evidence>
<dbReference type="InterPro" id="IPR042105">
    <property type="entry name" value="Ribosomal_bL31_sf"/>
</dbReference>
<organism evidence="8 9">
    <name type="scientific">Candidatus Kerfeldbacteria bacterium RIFCSPLOWO2_01_FULL_48_11</name>
    <dbReference type="NCBI Taxonomy" id="1798543"/>
    <lineage>
        <taxon>Bacteria</taxon>
        <taxon>Candidatus Kerfeldiibacteriota</taxon>
    </lineage>
</organism>
<dbReference type="GO" id="GO:0003735">
    <property type="term" value="F:structural constituent of ribosome"/>
    <property type="evidence" value="ECO:0007669"/>
    <property type="project" value="InterPro"/>
</dbReference>
<comment type="function">
    <text evidence="7">Binds the 23S rRNA.</text>
</comment>
<evidence type="ECO:0000256" key="4">
    <source>
        <dbReference type="ARBA" id="ARBA00022980"/>
    </source>
</evidence>
<dbReference type="Pfam" id="PF01197">
    <property type="entry name" value="Ribosomal_L31"/>
    <property type="match status" value="1"/>
</dbReference>
<feature type="binding site" evidence="7">
    <location>
        <position position="37"/>
    </location>
    <ligand>
        <name>Zn(2+)</name>
        <dbReference type="ChEBI" id="CHEBI:29105"/>
    </ligand>
</feature>
<feature type="binding site" evidence="7">
    <location>
        <position position="19"/>
    </location>
    <ligand>
        <name>Zn(2+)</name>
        <dbReference type="ChEBI" id="CHEBI:29105"/>
    </ligand>
</feature>
<dbReference type="NCBIfam" id="TIGR00105">
    <property type="entry name" value="L31"/>
    <property type="match status" value="1"/>
</dbReference>
<dbReference type="Gene3D" id="4.10.830.30">
    <property type="entry name" value="Ribosomal protein L31"/>
    <property type="match status" value="1"/>
</dbReference>
<keyword evidence="2 7" id="KW-0699">rRNA-binding</keyword>
<protein>
    <recommendedName>
        <fullName evidence="6 7">Large ribosomal subunit protein bL31</fullName>
    </recommendedName>
</protein>
<evidence type="ECO:0000256" key="7">
    <source>
        <dbReference type="HAMAP-Rule" id="MF_00501"/>
    </source>
</evidence>